<dbReference type="Gene3D" id="3.30.230.10">
    <property type="match status" value="1"/>
</dbReference>
<evidence type="ECO:0000256" key="5">
    <source>
        <dbReference type="ARBA" id="ARBA00022490"/>
    </source>
</evidence>
<comment type="subcellular location">
    <subcellularLocation>
        <location evidence="2">Cell projection</location>
        <location evidence="2">Lamellipodium</location>
    </subcellularLocation>
    <subcellularLocation>
        <location evidence="1">Cytoplasm</location>
        <location evidence="1">Cytoskeleton</location>
    </subcellularLocation>
</comment>
<protein>
    <submittedName>
        <fullName evidence="16">SH3 domain-containing protein</fullName>
    </submittedName>
</protein>
<dbReference type="WBParaSite" id="maker-uti_cns_0011412-snap-gene-0.4-mRNA-1">
    <property type="protein sequence ID" value="maker-uti_cns_0011412-snap-gene-0.4-mRNA-1"/>
    <property type="gene ID" value="maker-uti_cns_0011412-snap-gene-0.4"/>
</dbReference>
<dbReference type="GO" id="GO:0031209">
    <property type="term" value="C:SCAR complex"/>
    <property type="evidence" value="ECO:0007669"/>
    <property type="project" value="TreeGrafter"/>
</dbReference>
<dbReference type="SMART" id="SM00326">
    <property type="entry name" value="SH3"/>
    <property type="match status" value="1"/>
</dbReference>
<feature type="compositionally biased region" description="Low complexity" evidence="13">
    <location>
        <begin position="518"/>
        <end position="539"/>
    </location>
</feature>
<feature type="domain" description="SH3" evidence="14">
    <location>
        <begin position="299"/>
        <end position="359"/>
    </location>
</feature>
<keyword evidence="8" id="KW-0175">Coiled coil</keyword>
<evidence type="ECO:0000256" key="3">
    <source>
        <dbReference type="ARBA" id="ARBA00010020"/>
    </source>
</evidence>
<sequence>MTASSSSSQGGDKIKYYLDQRLTESRNELDRSYRNLGNVAKFCEENYLSAPDKQAALEKTMHYTTQALASVAYQVNVVSADFIQLLDLQNRELGRLTAEVGVLDTKVRVHKERIARRHIGQLTSNRPAAQVAAMRHPGIVYHDGPAGPLDIKMAKYIRRPIDFDSLDDVGHGPAAGLGLSAGGGDSTSQSMSRQSSSNTSAAAAAAAIASSAAEDYQNRASSYSSASGVYAAAAVQQMQQQQQQKQRGGVGNYGTLPSKHHQQQQQPHPTGVDISNLLPQATDQLVTRRHDDPDWAPQLYIQRVVAIYEYTADKDDELTFRENDVIYVVKKNDDGWWEGYMAGGVSGLFPGNYVDFYLPLPVVRDEIDAYLVKIDAYLVKIDAYLVKIDAYLVEIDAYLVKIDAYLVKIDAYLVKIDAYLVKIDAYLVKIDAYLVKIDAYLVEIDAYLGEIDDFLGKISISNLCHCVTLLASELRQINSRPYLPIAAMLLGAAGCCTRGCQSAVRQFRSSAASAAVASPRKAQQQQKPPTTPAPQQQQQSEDPKAASLRAVKVTSAIRAYLKSAENYDKFIRMERENFELGKRFLASILGVSVADLTQENIEKAIQYLFPSGLFHVKAKPHMSTPEDVFPKKKSLQCDYTGRPNHSMFYMKQPNFYQLLSDIAWKVEQLKRKEDEHLRSGRLVPARTNLDLSNSHWLDKQQIEKRLLETVSDAQYSQAIAALEFLVAMPLSAEESEFIMQYRNVIVGTATELPLPELQRKWATASCRLYSGGIGRFTVNGESLLEAFPLLADRETLASPLVVTGMLGKVDIDATVTVSSPEQPEGRLRIRTRVDDVAYMASQAGALRLAIARAIACHLPTKQLRDRLRMSGLLTPDMRLPERFYYGQDGPRAKWTWKAR</sequence>
<organism evidence="15 16">
    <name type="scientific">Macrostomum lignano</name>
    <dbReference type="NCBI Taxonomy" id="282301"/>
    <lineage>
        <taxon>Eukaryota</taxon>
        <taxon>Metazoa</taxon>
        <taxon>Spiralia</taxon>
        <taxon>Lophotrochozoa</taxon>
        <taxon>Platyhelminthes</taxon>
        <taxon>Rhabditophora</taxon>
        <taxon>Macrostomorpha</taxon>
        <taxon>Macrostomida</taxon>
        <taxon>Macrostomidae</taxon>
        <taxon>Macrostomum</taxon>
    </lineage>
</organism>
<dbReference type="Pfam" id="PF07815">
    <property type="entry name" value="Abi_HHR"/>
    <property type="match status" value="1"/>
</dbReference>
<dbReference type="InterPro" id="IPR012849">
    <property type="entry name" value="Abl-interactor_HHR_dom"/>
</dbReference>
<evidence type="ECO:0000256" key="9">
    <source>
        <dbReference type="ARBA" id="ARBA00023212"/>
    </source>
</evidence>
<dbReference type="GO" id="GO:1990904">
    <property type="term" value="C:ribonucleoprotein complex"/>
    <property type="evidence" value="ECO:0007669"/>
    <property type="project" value="UniProtKB-KW"/>
</dbReference>
<evidence type="ECO:0000313" key="15">
    <source>
        <dbReference type="Proteomes" id="UP000095280"/>
    </source>
</evidence>
<feature type="compositionally biased region" description="Low complexity" evidence="13">
    <location>
        <begin position="186"/>
        <end position="197"/>
    </location>
</feature>
<keyword evidence="9" id="KW-0206">Cytoskeleton</keyword>
<dbReference type="InterPro" id="IPR036028">
    <property type="entry name" value="SH3-like_dom_sf"/>
</dbReference>
<dbReference type="FunFam" id="2.30.30.40:FF:000002">
    <property type="entry name" value="abl interactor 1 isoform X1"/>
    <property type="match status" value="1"/>
</dbReference>
<dbReference type="InterPro" id="IPR028455">
    <property type="entry name" value="ABI3_SH3"/>
</dbReference>
<dbReference type="SUPFAM" id="SSF54211">
    <property type="entry name" value="Ribosomal protein S5 domain 2-like"/>
    <property type="match status" value="1"/>
</dbReference>
<accession>A0A1I8ICR8</accession>
<keyword evidence="7" id="KW-0689">Ribosomal protein</keyword>
<evidence type="ECO:0000256" key="12">
    <source>
        <dbReference type="PROSITE-ProRule" id="PRU00192"/>
    </source>
</evidence>
<feature type="region of interest" description="Disordered" evidence="13">
    <location>
        <begin position="177"/>
        <end position="197"/>
    </location>
</feature>
<dbReference type="InterPro" id="IPR000754">
    <property type="entry name" value="Ribosomal_uS9"/>
</dbReference>
<keyword evidence="6" id="KW-0597">Phosphoprotein</keyword>
<proteinExistence type="inferred from homology"/>
<evidence type="ECO:0000256" key="2">
    <source>
        <dbReference type="ARBA" id="ARBA00004510"/>
    </source>
</evidence>
<keyword evidence="5" id="KW-0963">Cytoplasm</keyword>
<dbReference type="InterPro" id="IPR001452">
    <property type="entry name" value="SH3_domain"/>
</dbReference>
<evidence type="ECO:0000256" key="13">
    <source>
        <dbReference type="SAM" id="MobiDB-lite"/>
    </source>
</evidence>
<reference evidence="16" key="1">
    <citation type="submission" date="2016-11" db="UniProtKB">
        <authorList>
            <consortium name="WormBaseParasite"/>
        </authorList>
    </citation>
    <scope>IDENTIFICATION</scope>
</reference>
<dbReference type="PROSITE" id="PS50002">
    <property type="entry name" value="SH3"/>
    <property type="match status" value="1"/>
</dbReference>
<evidence type="ECO:0000256" key="7">
    <source>
        <dbReference type="ARBA" id="ARBA00022980"/>
    </source>
</evidence>
<evidence type="ECO:0000256" key="8">
    <source>
        <dbReference type="ARBA" id="ARBA00023054"/>
    </source>
</evidence>
<dbReference type="GO" id="GO:0030027">
    <property type="term" value="C:lamellipodium"/>
    <property type="evidence" value="ECO:0007669"/>
    <property type="project" value="UniProtKB-SubCell"/>
</dbReference>
<dbReference type="Gene3D" id="6.10.140.1620">
    <property type="match status" value="1"/>
</dbReference>
<dbReference type="Gene3D" id="2.30.30.40">
    <property type="entry name" value="SH3 Domains"/>
    <property type="match status" value="1"/>
</dbReference>
<dbReference type="GO" id="GO:0035591">
    <property type="term" value="F:signaling adaptor activity"/>
    <property type="evidence" value="ECO:0007669"/>
    <property type="project" value="TreeGrafter"/>
</dbReference>
<dbReference type="PRINTS" id="PR00452">
    <property type="entry name" value="SH3DOMAIN"/>
</dbReference>
<dbReference type="GO" id="GO:0098858">
    <property type="term" value="C:actin-based cell projection"/>
    <property type="evidence" value="ECO:0007669"/>
    <property type="project" value="TreeGrafter"/>
</dbReference>
<dbReference type="SUPFAM" id="SSF50044">
    <property type="entry name" value="SH3-domain"/>
    <property type="match status" value="1"/>
</dbReference>
<dbReference type="GO" id="GO:0005840">
    <property type="term" value="C:ribosome"/>
    <property type="evidence" value="ECO:0007669"/>
    <property type="project" value="UniProtKB-KW"/>
</dbReference>
<dbReference type="GO" id="GO:0005856">
    <property type="term" value="C:cytoskeleton"/>
    <property type="evidence" value="ECO:0007669"/>
    <property type="project" value="UniProtKB-SubCell"/>
</dbReference>
<evidence type="ECO:0000256" key="6">
    <source>
        <dbReference type="ARBA" id="ARBA00022553"/>
    </source>
</evidence>
<dbReference type="CDD" id="cd11826">
    <property type="entry name" value="SH3_Abi"/>
    <property type="match status" value="1"/>
</dbReference>
<dbReference type="AlphaFoldDB" id="A0A1I8ICR8"/>
<comment type="similarity">
    <text evidence="3">Belongs to the ABI family.</text>
</comment>
<keyword evidence="11" id="KW-0687">Ribonucleoprotein</keyword>
<evidence type="ECO:0000256" key="11">
    <source>
        <dbReference type="ARBA" id="ARBA00023274"/>
    </source>
</evidence>
<keyword evidence="10" id="KW-0966">Cell projection</keyword>
<dbReference type="GO" id="GO:0017124">
    <property type="term" value="F:SH3 domain binding"/>
    <property type="evidence" value="ECO:0007669"/>
    <property type="project" value="TreeGrafter"/>
</dbReference>
<dbReference type="Pfam" id="PF14604">
    <property type="entry name" value="SH3_9"/>
    <property type="match status" value="1"/>
</dbReference>
<evidence type="ECO:0000256" key="10">
    <source>
        <dbReference type="ARBA" id="ARBA00023273"/>
    </source>
</evidence>
<keyword evidence="4 12" id="KW-0728">SH3 domain</keyword>
<name>A0A1I8ICR8_9PLAT</name>
<dbReference type="Proteomes" id="UP000095280">
    <property type="component" value="Unplaced"/>
</dbReference>
<evidence type="ECO:0000256" key="4">
    <source>
        <dbReference type="ARBA" id="ARBA00022443"/>
    </source>
</evidence>
<keyword evidence="15" id="KW-1185">Reference proteome</keyword>
<dbReference type="InterPro" id="IPR020568">
    <property type="entry name" value="Ribosomal_Su5_D2-typ_SF"/>
</dbReference>
<feature type="region of interest" description="Disordered" evidence="13">
    <location>
        <begin position="240"/>
        <end position="275"/>
    </location>
</feature>
<dbReference type="Pfam" id="PF00380">
    <property type="entry name" value="Ribosomal_S9"/>
    <property type="match status" value="1"/>
</dbReference>
<dbReference type="GO" id="GO:0001764">
    <property type="term" value="P:neuron migration"/>
    <property type="evidence" value="ECO:0007669"/>
    <property type="project" value="TreeGrafter"/>
</dbReference>
<feature type="region of interest" description="Disordered" evidence="13">
    <location>
        <begin position="518"/>
        <end position="546"/>
    </location>
</feature>
<dbReference type="InterPro" id="IPR028457">
    <property type="entry name" value="ABI"/>
</dbReference>
<evidence type="ECO:0000259" key="14">
    <source>
        <dbReference type="PROSITE" id="PS50002"/>
    </source>
</evidence>
<evidence type="ECO:0000256" key="1">
    <source>
        <dbReference type="ARBA" id="ARBA00004245"/>
    </source>
</evidence>
<dbReference type="GO" id="GO:0006412">
    <property type="term" value="P:translation"/>
    <property type="evidence" value="ECO:0007669"/>
    <property type="project" value="InterPro"/>
</dbReference>
<dbReference type="PANTHER" id="PTHR10460:SF0">
    <property type="entry name" value="ABELSON INTERACTING PROTEIN, ISOFORM D"/>
    <property type="match status" value="1"/>
</dbReference>
<evidence type="ECO:0000313" key="16">
    <source>
        <dbReference type="WBParaSite" id="maker-uti_cns_0011412-snap-gene-0.4-mRNA-1"/>
    </source>
</evidence>
<dbReference type="PANTHER" id="PTHR10460">
    <property type="entry name" value="ABL INTERACTOR FAMILY MEMBER"/>
    <property type="match status" value="1"/>
</dbReference>
<dbReference type="InterPro" id="IPR014721">
    <property type="entry name" value="Ribsml_uS5_D2-typ_fold_subgr"/>
</dbReference>
<dbReference type="GO" id="GO:0003735">
    <property type="term" value="F:structural constituent of ribosome"/>
    <property type="evidence" value="ECO:0007669"/>
    <property type="project" value="InterPro"/>
</dbReference>